<proteinExistence type="predicted"/>
<dbReference type="Proteomes" id="UP000199029">
    <property type="component" value="Unassembled WGS sequence"/>
</dbReference>
<sequence length="33" mass="3608">MARDNAIAGLPKDGKSPKVHMTKTFTVTLCKFT</sequence>
<dbReference type="AlphaFoldDB" id="A0A1I6BF02"/>
<gene>
    <name evidence="1" type="ORF">SAMN04515668_4446</name>
</gene>
<accession>A0A1I6BF02</accession>
<keyword evidence="2" id="KW-1185">Reference proteome</keyword>
<protein>
    <submittedName>
        <fullName evidence="1">Uncharacterized protein</fullName>
    </submittedName>
</protein>
<reference evidence="2" key="1">
    <citation type="submission" date="2016-10" db="EMBL/GenBank/DDBJ databases">
        <authorList>
            <person name="Varghese N."/>
            <person name="Submissions S."/>
        </authorList>
    </citation>
    <scope>NUCLEOTIDE SEQUENCE [LARGE SCALE GENOMIC DNA]</scope>
    <source>
        <strain evidence="2">OR362-8,ATCC BAA-1266,JCM 13504</strain>
    </source>
</reference>
<dbReference type="EMBL" id="FOXS01000008">
    <property type="protein sequence ID" value="SFQ79469.1"/>
    <property type="molecule type" value="Genomic_DNA"/>
</dbReference>
<evidence type="ECO:0000313" key="1">
    <source>
        <dbReference type="EMBL" id="SFQ79469.1"/>
    </source>
</evidence>
<organism evidence="1 2">
    <name type="scientific">Hymenobacter arizonensis</name>
    <name type="common">Siccationidurans arizonensis</name>
    <dbReference type="NCBI Taxonomy" id="1227077"/>
    <lineage>
        <taxon>Bacteria</taxon>
        <taxon>Pseudomonadati</taxon>
        <taxon>Bacteroidota</taxon>
        <taxon>Cytophagia</taxon>
        <taxon>Cytophagales</taxon>
        <taxon>Hymenobacteraceae</taxon>
        <taxon>Hymenobacter</taxon>
    </lineage>
</organism>
<evidence type="ECO:0000313" key="2">
    <source>
        <dbReference type="Proteomes" id="UP000199029"/>
    </source>
</evidence>
<name>A0A1I6BF02_HYMAR</name>